<dbReference type="AlphaFoldDB" id="A0AAD3XPI9"/>
<comment type="caution">
    <text evidence="2">The sequence shown here is derived from an EMBL/GenBank/DDBJ whole genome shotgun (WGS) entry which is preliminary data.</text>
</comment>
<feature type="compositionally biased region" description="Gly residues" evidence="1">
    <location>
        <begin position="66"/>
        <end position="94"/>
    </location>
</feature>
<evidence type="ECO:0000256" key="1">
    <source>
        <dbReference type="SAM" id="MobiDB-lite"/>
    </source>
</evidence>
<gene>
    <name evidence="2" type="ORF">Nepgr_013810</name>
</gene>
<name>A0AAD3XPI9_NEPGR</name>
<keyword evidence="3" id="KW-1185">Reference proteome</keyword>
<protein>
    <recommendedName>
        <fullName evidence="4">Protodermal factor 1</fullName>
    </recommendedName>
</protein>
<feature type="compositionally biased region" description="Low complexity" evidence="1">
    <location>
        <begin position="95"/>
        <end position="113"/>
    </location>
</feature>
<dbReference type="InterPro" id="IPR039923">
    <property type="entry name" value="Protodermal_1"/>
</dbReference>
<feature type="region of interest" description="Disordered" evidence="1">
    <location>
        <begin position="36"/>
        <end position="144"/>
    </location>
</feature>
<dbReference type="PANTHER" id="PTHR33210:SF18">
    <property type="entry name" value="PROTODERMAL FACTOR 1"/>
    <property type="match status" value="1"/>
</dbReference>
<accession>A0AAD3XPI9</accession>
<reference evidence="2" key="1">
    <citation type="submission" date="2023-05" db="EMBL/GenBank/DDBJ databases">
        <title>Nepenthes gracilis genome sequencing.</title>
        <authorList>
            <person name="Fukushima K."/>
        </authorList>
    </citation>
    <scope>NUCLEOTIDE SEQUENCE</scope>
    <source>
        <strain evidence="2">SING2019-196</strain>
    </source>
</reference>
<feature type="compositionally biased region" description="Pro residues" evidence="1">
    <location>
        <begin position="114"/>
        <end position="144"/>
    </location>
</feature>
<proteinExistence type="predicted"/>
<evidence type="ECO:0000313" key="3">
    <source>
        <dbReference type="Proteomes" id="UP001279734"/>
    </source>
</evidence>
<evidence type="ECO:0008006" key="4">
    <source>
        <dbReference type="Google" id="ProtNLM"/>
    </source>
</evidence>
<dbReference type="Proteomes" id="UP001279734">
    <property type="component" value="Unassembled WGS sequence"/>
</dbReference>
<sequence>MPIFEDIEVDIYWFFTYVVVVKEFSKRVTSFTFENQKNYYSPDPHVPATPTGSHHHSSHGSPPPYGGFGGGSPPSYGGFGGGSPPSHGGSGGGSCSPTRPSTSPPSSGYYHSPPSTPSTPPVVIPPPTPDLTPVTPSAPSPPFTIDPNSPPFTCVYWRNHPTLIWGLLGWWGTVGGAFGVASLPGLHAGSSLLQALSDTRTDGFGALYREGTASLLNSMVDSKFPFTAKQVRDSFAAALSSNKAAAAQARVFKLANENRLPASP</sequence>
<evidence type="ECO:0000313" key="2">
    <source>
        <dbReference type="EMBL" id="GMH11969.1"/>
    </source>
</evidence>
<organism evidence="2 3">
    <name type="scientific">Nepenthes gracilis</name>
    <name type="common">Slender pitcher plant</name>
    <dbReference type="NCBI Taxonomy" id="150966"/>
    <lineage>
        <taxon>Eukaryota</taxon>
        <taxon>Viridiplantae</taxon>
        <taxon>Streptophyta</taxon>
        <taxon>Embryophyta</taxon>
        <taxon>Tracheophyta</taxon>
        <taxon>Spermatophyta</taxon>
        <taxon>Magnoliopsida</taxon>
        <taxon>eudicotyledons</taxon>
        <taxon>Gunneridae</taxon>
        <taxon>Pentapetalae</taxon>
        <taxon>Caryophyllales</taxon>
        <taxon>Nepenthaceae</taxon>
        <taxon>Nepenthes</taxon>
    </lineage>
</organism>
<dbReference type="PANTHER" id="PTHR33210">
    <property type="entry name" value="PROTODERMAL FACTOR 1"/>
    <property type="match status" value="1"/>
</dbReference>
<dbReference type="EMBL" id="BSYO01000011">
    <property type="protein sequence ID" value="GMH11969.1"/>
    <property type="molecule type" value="Genomic_DNA"/>
</dbReference>